<feature type="domain" description="DUF403" evidence="1">
    <location>
        <begin position="1"/>
        <end position="313"/>
    </location>
</feature>
<accession>D0LFZ2</accession>
<dbReference type="InterPro" id="IPR051680">
    <property type="entry name" value="ATP-dep_Glu-Cys_Ligase-2"/>
</dbReference>
<dbReference type="EMBL" id="CP001804">
    <property type="protein sequence ID" value="ACY14594.1"/>
    <property type="molecule type" value="Genomic_DNA"/>
</dbReference>
<proteinExistence type="predicted"/>
<keyword evidence="3" id="KW-1185">Reference proteome</keyword>
<reference evidence="2 3" key="1">
    <citation type="journal article" date="2010" name="Stand. Genomic Sci.">
        <title>Complete genome sequence of Haliangium ochraceum type strain (SMP-2).</title>
        <authorList>
            <consortium name="US DOE Joint Genome Institute (JGI-PGF)"/>
            <person name="Ivanova N."/>
            <person name="Daum C."/>
            <person name="Lang E."/>
            <person name="Abt B."/>
            <person name="Kopitz M."/>
            <person name="Saunders E."/>
            <person name="Lapidus A."/>
            <person name="Lucas S."/>
            <person name="Glavina Del Rio T."/>
            <person name="Nolan M."/>
            <person name="Tice H."/>
            <person name="Copeland A."/>
            <person name="Cheng J.F."/>
            <person name="Chen F."/>
            <person name="Bruce D."/>
            <person name="Goodwin L."/>
            <person name="Pitluck S."/>
            <person name="Mavromatis K."/>
            <person name="Pati A."/>
            <person name="Mikhailova N."/>
            <person name="Chen A."/>
            <person name="Palaniappan K."/>
            <person name="Land M."/>
            <person name="Hauser L."/>
            <person name="Chang Y.J."/>
            <person name="Jeffries C.D."/>
            <person name="Detter J.C."/>
            <person name="Brettin T."/>
            <person name="Rohde M."/>
            <person name="Goker M."/>
            <person name="Bristow J."/>
            <person name="Markowitz V."/>
            <person name="Eisen J.A."/>
            <person name="Hugenholtz P."/>
            <person name="Kyrpides N.C."/>
            <person name="Klenk H.P."/>
        </authorList>
    </citation>
    <scope>NUCLEOTIDE SEQUENCE [LARGE SCALE GENOMIC DNA]</scope>
    <source>
        <strain evidence="3">DSM 14365 / CIP 107738 / JCM 11303 / AJ 13395 / SMP-2</strain>
    </source>
</reference>
<dbReference type="HOGENOM" id="CLU_071567_1_0_7"/>
<dbReference type="KEGG" id="hoh:Hoch_2049"/>
<dbReference type="PANTHER" id="PTHR34595">
    <property type="entry name" value="BLR5612 PROTEIN"/>
    <property type="match status" value="1"/>
</dbReference>
<dbReference type="Proteomes" id="UP000001880">
    <property type="component" value="Chromosome"/>
</dbReference>
<dbReference type="RefSeq" id="WP_012827202.1">
    <property type="nucleotide sequence ID" value="NC_013440.1"/>
</dbReference>
<dbReference type="AlphaFoldDB" id="D0LFZ2"/>
<gene>
    <name evidence="2" type="ordered locus">Hoch_2049</name>
</gene>
<dbReference type="STRING" id="502025.Hoch_2049"/>
<dbReference type="PANTHER" id="PTHR34595:SF7">
    <property type="entry name" value="SLL1039 PROTEIN"/>
    <property type="match status" value="1"/>
</dbReference>
<evidence type="ECO:0000313" key="2">
    <source>
        <dbReference type="EMBL" id="ACY14594.1"/>
    </source>
</evidence>
<dbReference type="OrthoDB" id="9803532at2"/>
<evidence type="ECO:0000313" key="3">
    <source>
        <dbReference type="Proteomes" id="UP000001880"/>
    </source>
</evidence>
<evidence type="ECO:0000259" key="1">
    <source>
        <dbReference type="Pfam" id="PF04168"/>
    </source>
</evidence>
<organism evidence="2 3">
    <name type="scientific">Haliangium ochraceum (strain DSM 14365 / JCM 11303 / SMP-2)</name>
    <dbReference type="NCBI Taxonomy" id="502025"/>
    <lineage>
        <taxon>Bacteria</taxon>
        <taxon>Pseudomonadati</taxon>
        <taxon>Myxococcota</taxon>
        <taxon>Polyangia</taxon>
        <taxon>Haliangiales</taxon>
        <taxon>Kofleriaceae</taxon>
        <taxon>Haliangium</taxon>
    </lineage>
</organism>
<name>D0LFZ2_HALO1</name>
<dbReference type="InterPro" id="IPR007296">
    <property type="entry name" value="DUF403"/>
</dbReference>
<protein>
    <recommendedName>
        <fullName evidence="1">DUF403 domain-containing protein</fullName>
    </recommendedName>
</protein>
<sequence>MISRVAEHCFWMHRYVERAENMARLLQVNRNFVLDVNVPRAERWLPVVVVSGEQERFGELYTEEMTNDGELVEEYLTWNEDNPVSLLSSLRWARENARTIREVISLEMWRALNSTYRWMVDGEGRRLYQSERDEFYDRVRSSAALFDGVFHNTILHTEPYYFMLLGIYLERAGQTARILDVKHHQVNRDGAASAVDSARSLALLRSCSATEPFFKHVRAAPSGKTIAPFLVLEERFPRSVLHCLARARACLTDIRGFTQRAAPTRSAQLLDAVVGSLRAHTAGSLFETGLHTELTRVIDTAAEICSAFREDYFDPSFTSASPTLGVQSQKQ</sequence>
<dbReference type="eggNOG" id="COG2307">
    <property type="taxonomic scope" value="Bacteria"/>
</dbReference>
<dbReference type="Pfam" id="PF04168">
    <property type="entry name" value="Alpha-E"/>
    <property type="match status" value="1"/>
</dbReference>